<keyword evidence="2" id="KW-1185">Reference proteome</keyword>
<proteinExistence type="predicted"/>
<evidence type="ECO:0000313" key="1">
    <source>
        <dbReference type="EMBL" id="KAJ2961286.1"/>
    </source>
</evidence>
<name>A0ACC1MDJ6_9HYPO</name>
<accession>A0ACC1MDJ6</accession>
<comment type="caution">
    <text evidence="1">The sequence shown here is derived from an EMBL/GenBank/DDBJ whole genome shotgun (WGS) entry which is preliminary data.</text>
</comment>
<dbReference type="EMBL" id="JANJQO010003359">
    <property type="protein sequence ID" value="KAJ2961286.1"/>
    <property type="molecule type" value="Genomic_DNA"/>
</dbReference>
<protein>
    <submittedName>
        <fullName evidence="1">Uncharacterized protein</fullName>
    </submittedName>
</protein>
<evidence type="ECO:0000313" key="2">
    <source>
        <dbReference type="Proteomes" id="UP001143910"/>
    </source>
</evidence>
<sequence>MGLQDYSADEREAFTTDINSPLKPPTQSKEPHQPNGSGRKPSISHGSGNAYAVTSPASATRPSTRRRETADSNPFSNAGLGSPTAPNRFSRDDQSYWFGKKSGDAKESETDDQAGDQASRDQGKPILPGLIRANTAGTMGMSSLWPSSNPATPIAGGFGNFSIGSSVADKRVGGTAGGSRLAHLMPKDSSENMNPKGPETNAPSAQPPLWRTRPRTDTDPFGEDEPSGSAMLGGSQDSNSAANRIGTLGTPVKGSAGDFGMAGLNLDDDDDPNSPSETNPYRSPTNRDEGDSTNDNRPFGGASQDHNSAFGVGGLPRGFAPGAFDGSDRSQTSSVGAKGYPLGNLSGWPAPQPSTGTPDRDRGNFGNAFGNSLFGNVGELQSPGLGNLGNVFGSAGPGGLGAGSIGRGSKLGSLFPAAMQAQMQTNEHESGGDASDLRQGNPLGAIGRGNFSAPPRDTESPMRSNRGVFEELFPSSDANRGLGHMPGSDGGHVSAAQSYAPIPTGLQFGGPIPSELSAAQSRQMVMPDRMRWVYLDPQGQVQGPFTGLEMNDWYKANFFTPDLRVKKVEDPEFEPLGQLIRRIGNSREPFLVPQIGIPHGPPTQAGGYNGNTGVIPPLSGVFPSFGRTLTADEQNNLERRKQEEQYIMAQQRDFVMRQQAMTKFPPIHGSGLQHHSSAQSLQSQPSFGNISNPNQQPLAMGAPGPFMETGSGSHLHGRVGNEQFRPEDVVNMGGPDRHMLSMMANNEATGAAEQLTGEESLRSGLPQTARS</sequence>
<reference evidence="1" key="1">
    <citation type="submission" date="2022-08" db="EMBL/GenBank/DDBJ databases">
        <title>Genome Sequence of Lecanicillium fungicola.</title>
        <authorList>
            <person name="Buettner E."/>
        </authorList>
    </citation>
    <scope>NUCLEOTIDE SEQUENCE</scope>
    <source>
        <strain evidence="1">Babe33</strain>
    </source>
</reference>
<gene>
    <name evidence="1" type="ORF">NQ176_g11009</name>
</gene>
<dbReference type="Proteomes" id="UP001143910">
    <property type="component" value="Unassembled WGS sequence"/>
</dbReference>
<organism evidence="1 2">
    <name type="scientific">Zarea fungicola</name>
    <dbReference type="NCBI Taxonomy" id="93591"/>
    <lineage>
        <taxon>Eukaryota</taxon>
        <taxon>Fungi</taxon>
        <taxon>Dikarya</taxon>
        <taxon>Ascomycota</taxon>
        <taxon>Pezizomycotina</taxon>
        <taxon>Sordariomycetes</taxon>
        <taxon>Hypocreomycetidae</taxon>
        <taxon>Hypocreales</taxon>
        <taxon>Cordycipitaceae</taxon>
        <taxon>Zarea</taxon>
    </lineage>
</organism>